<protein>
    <recommendedName>
        <fullName evidence="3">DUF1697 domain-containing protein</fullName>
    </recommendedName>
</protein>
<dbReference type="Proteomes" id="UP000245468">
    <property type="component" value="Chromosome"/>
</dbReference>
<dbReference type="SUPFAM" id="SSF160379">
    <property type="entry name" value="SP0830-like"/>
    <property type="match status" value="1"/>
</dbReference>
<dbReference type="PANTHER" id="PTHR36439:SF1">
    <property type="entry name" value="DUF1697 DOMAIN-CONTAINING PROTEIN"/>
    <property type="match status" value="1"/>
</dbReference>
<dbReference type="KEGG" id="psez:HME7025_01925"/>
<dbReference type="EMBL" id="CP029346">
    <property type="protein sequence ID" value="AWL09775.1"/>
    <property type="molecule type" value="Genomic_DNA"/>
</dbReference>
<keyword evidence="2" id="KW-1185">Reference proteome</keyword>
<accession>A0A2S2DWK9</accession>
<dbReference type="PANTHER" id="PTHR36439">
    <property type="entry name" value="BLL4334 PROTEIN"/>
    <property type="match status" value="1"/>
</dbReference>
<evidence type="ECO:0000313" key="1">
    <source>
        <dbReference type="EMBL" id="AWL09775.1"/>
    </source>
</evidence>
<evidence type="ECO:0008006" key="3">
    <source>
        <dbReference type="Google" id="ProtNLM"/>
    </source>
</evidence>
<reference evidence="2" key="1">
    <citation type="submission" date="2018-05" db="EMBL/GenBank/DDBJ databases">
        <title>Pseudarcicella sp. HME7025 Genome sequencing and assembly.</title>
        <authorList>
            <person name="Kim H."/>
            <person name="Kang H."/>
            <person name="Joh K."/>
        </authorList>
    </citation>
    <scope>NUCLEOTIDE SEQUENCE [LARGE SCALE GENOMIC DNA]</scope>
    <source>
        <strain evidence="2">HME7025</strain>
    </source>
</reference>
<dbReference type="InterPro" id="IPR012545">
    <property type="entry name" value="DUF1697"/>
</dbReference>
<sequence>MATYIALLRGINVSGQKMIKMVDLKAMFESVGFEAVQTYIQSGNVLYQSKDLRENEMVEKIHSAILERFGFEVDVQVFGVPNWNQIIANNPFVTRDNLDEAKLYVSLLANEPLPENVEKLASFAFQEETYQLIDRAVYLYVPKGYGNAKLSNNFLENKLKVSATTRNWKTMLTLRDML</sequence>
<dbReference type="Gene3D" id="3.30.70.1280">
    <property type="entry name" value="SP0830-like domains"/>
    <property type="match status" value="1"/>
</dbReference>
<gene>
    <name evidence="1" type="ORF">HME7025_01925</name>
</gene>
<dbReference type="Pfam" id="PF08002">
    <property type="entry name" value="DUF1697"/>
    <property type="match status" value="1"/>
</dbReference>
<dbReference type="PIRSF" id="PIRSF008502">
    <property type="entry name" value="UCP008502"/>
    <property type="match status" value="1"/>
</dbReference>
<dbReference type="AlphaFoldDB" id="A0A2S2DWK9"/>
<proteinExistence type="predicted"/>
<evidence type="ECO:0000313" key="2">
    <source>
        <dbReference type="Proteomes" id="UP000245468"/>
    </source>
</evidence>
<dbReference type="OrthoDB" id="9806494at2"/>
<dbReference type="RefSeq" id="WP_109323437.1">
    <property type="nucleotide sequence ID" value="NZ_CP029346.1"/>
</dbReference>
<name>A0A2S2DWK9_9BACT</name>
<organism evidence="1 2">
    <name type="scientific">Aquirufa nivalisilvae</name>
    <dbReference type="NCBI Taxonomy" id="2516557"/>
    <lineage>
        <taxon>Bacteria</taxon>
        <taxon>Pseudomonadati</taxon>
        <taxon>Bacteroidota</taxon>
        <taxon>Cytophagia</taxon>
        <taxon>Cytophagales</taxon>
        <taxon>Flectobacillaceae</taxon>
        <taxon>Aquirufa</taxon>
    </lineage>
</organism>